<proteinExistence type="predicted"/>
<keyword evidence="3 5" id="KW-1133">Transmembrane helix</keyword>
<dbReference type="Gene3D" id="3.40.1710.10">
    <property type="entry name" value="abc type-2 transporter like domain"/>
    <property type="match status" value="1"/>
</dbReference>
<dbReference type="GO" id="GO:0140359">
    <property type="term" value="F:ABC-type transporter activity"/>
    <property type="evidence" value="ECO:0007669"/>
    <property type="project" value="InterPro"/>
</dbReference>
<name>A0A1G9TIE2_9BACL</name>
<dbReference type="EMBL" id="FNHW01000001">
    <property type="protein sequence ID" value="SDM47318.1"/>
    <property type="molecule type" value="Genomic_DNA"/>
</dbReference>
<dbReference type="RefSeq" id="WP_170834181.1">
    <property type="nucleotide sequence ID" value="NZ_FNHW01000001.1"/>
</dbReference>
<dbReference type="PANTHER" id="PTHR43077">
    <property type="entry name" value="TRANSPORT PERMEASE YVFS-RELATED"/>
    <property type="match status" value="1"/>
</dbReference>
<feature type="transmembrane region" description="Helical" evidence="5">
    <location>
        <begin position="479"/>
        <end position="497"/>
    </location>
</feature>
<dbReference type="InterPro" id="IPR051328">
    <property type="entry name" value="T7SS_ABC-Transporter"/>
</dbReference>
<feature type="transmembrane region" description="Helical" evidence="5">
    <location>
        <begin position="550"/>
        <end position="572"/>
    </location>
</feature>
<keyword evidence="4 5" id="KW-0472">Membrane</keyword>
<feature type="transmembrane region" description="Helical" evidence="5">
    <location>
        <begin position="636"/>
        <end position="658"/>
    </location>
</feature>
<evidence type="ECO:0000313" key="7">
    <source>
        <dbReference type="EMBL" id="SDM47318.1"/>
    </source>
</evidence>
<gene>
    <name evidence="7" type="ORF">SAMN04488137_0305</name>
</gene>
<protein>
    <submittedName>
        <fullName evidence="7">Putative membrane protein</fullName>
    </submittedName>
</protein>
<feature type="transmembrane region" description="Helical" evidence="5">
    <location>
        <begin position="21"/>
        <end position="38"/>
    </location>
</feature>
<sequence length="675" mass="75844">MKKAFNVFRTDWEEVLRIPSAALLIMGLIFLPSVYAWVNIKAMWDPYENTEGIKIAISNDDRGAMFQDKNINIGNEVVQNLKNNHKLGWTFVTKEKAHNGVVMGDYYASLYIPKDFSKKIASIASQSPEKPVIDYAVNEKINAVSPKITQSGVSTIINQVSDSFTRNVGKVIFSKFNEAGITLERNLPTIQSFEQKLFALEKELPKINRMSKRIILLDEKLALLHKRTVSLNLQKLSSDFEKVSSLLTQTEKAVPQIQQVLDQATAIDNRLSILPSIEQTAVSLDSTLLELQSMTDQAIQKAREAQKASPGLSYPTEQLTTIKNDLNNLRVLTEKNRRTLGEQNGNLTSLQDLMVYYREDWPAAKKNISEASARLKRDSPEIKKDLTLAAAAMKRDIPKMEKAIHRAASLAENDLPQMEKSIIETANKIREFKRNNNLNDVIQALKNNPGKESDFLASPIVLKEHKIFPIPNYGSAMTPFYTVLALWVGGMLLISSLKAGRTVSEEGQLGMALFWGRWLTFISIGMLQALVVSLGNLFVISAYIVDKPQFVLFSILLSIVFMSIIYSLVFIFGNIGKGLAVIFLVLQFSSSGGTFPVSMTSPFFQRLNPYMPFTYGVSLLREATGGMIKEIVLSDIWHLVLFPVLFLLLSLILSRPLFRILSNKKQRLKKARILQ</sequence>
<dbReference type="Proteomes" id="UP000199544">
    <property type="component" value="Unassembled WGS sequence"/>
</dbReference>
<evidence type="ECO:0000256" key="2">
    <source>
        <dbReference type="ARBA" id="ARBA00022692"/>
    </source>
</evidence>
<keyword evidence="2 5" id="KW-0812">Transmembrane</keyword>
<feature type="domain" description="ABC-2 type transporter transmembrane" evidence="6">
    <location>
        <begin position="25"/>
        <end position="164"/>
    </location>
</feature>
<dbReference type="PANTHER" id="PTHR43077:SF10">
    <property type="entry name" value="TRANSPORT PERMEASE PROTEIN"/>
    <property type="match status" value="1"/>
</dbReference>
<evidence type="ECO:0000256" key="5">
    <source>
        <dbReference type="SAM" id="Phobius"/>
    </source>
</evidence>
<comment type="subcellular location">
    <subcellularLocation>
        <location evidence="1">Membrane</location>
        <topology evidence="1">Multi-pass membrane protein</topology>
    </subcellularLocation>
</comment>
<feature type="transmembrane region" description="Helical" evidence="5">
    <location>
        <begin position="518"/>
        <end position="544"/>
    </location>
</feature>
<feature type="transmembrane region" description="Helical" evidence="5">
    <location>
        <begin position="579"/>
        <end position="599"/>
    </location>
</feature>
<dbReference type="InterPro" id="IPR017500">
    <property type="entry name" value="Phage_infect_YhgE_N"/>
</dbReference>
<dbReference type="Pfam" id="PF12698">
    <property type="entry name" value="ABC2_membrane_3"/>
    <property type="match status" value="2"/>
</dbReference>
<evidence type="ECO:0000313" key="8">
    <source>
        <dbReference type="Proteomes" id="UP000199544"/>
    </source>
</evidence>
<organism evidence="7 8">
    <name type="scientific">Fictibacillus solisalsi</name>
    <dbReference type="NCBI Taxonomy" id="459525"/>
    <lineage>
        <taxon>Bacteria</taxon>
        <taxon>Bacillati</taxon>
        <taxon>Bacillota</taxon>
        <taxon>Bacilli</taxon>
        <taxon>Bacillales</taxon>
        <taxon>Fictibacillaceae</taxon>
        <taxon>Fictibacillus</taxon>
    </lineage>
</organism>
<dbReference type="AlphaFoldDB" id="A0A1G9TIE2"/>
<reference evidence="8" key="1">
    <citation type="submission" date="2016-10" db="EMBL/GenBank/DDBJ databases">
        <authorList>
            <person name="Varghese N."/>
            <person name="Submissions S."/>
        </authorList>
    </citation>
    <scope>NUCLEOTIDE SEQUENCE [LARGE SCALE GENOMIC DNA]</scope>
    <source>
        <strain evidence="8">CGMCC 1.6854</strain>
    </source>
</reference>
<evidence type="ECO:0000256" key="1">
    <source>
        <dbReference type="ARBA" id="ARBA00004141"/>
    </source>
</evidence>
<dbReference type="NCBIfam" id="TIGR03062">
    <property type="entry name" value="pip_yhgE_Cterm"/>
    <property type="match status" value="1"/>
</dbReference>
<dbReference type="GO" id="GO:0016020">
    <property type="term" value="C:membrane"/>
    <property type="evidence" value="ECO:0007669"/>
    <property type="project" value="UniProtKB-SubCell"/>
</dbReference>
<dbReference type="NCBIfam" id="TIGR03061">
    <property type="entry name" value="pip_yhgE_Nterm"/>
    <property type="match status" value="1"/>
</dbReference>
<evidence type="ECO:0000259" key="6">
    <source>
        <dbReference type="Pfam" id="PF12698"/>
    </source>
</evidence>
<dbReference type="InterPro" id="IPR017501">
    <property type="entry name" value="Phage_infect_YhgE_C"/>
</dbReference>
<evidence type="ECO:0000256" key="4">
    <source>
        <dbReference type="ARBA" id="ARBA00023136"/>
    </source>
</evidence>
<evidence type="ECO:0000256" key="3">
    <source>
        <dbReference type="ARBA" id="ARBA00022989"/>
    </source>
</evidence>
<accession>A0A1G9TIE2</accession>
<dbReference type="InterPro" id="IPR013525">
    <property type="entry name" value="ABC2_TM"/>
</dbReference>
<keyword evidence="8" id="KW-1185">Reference proteome</keyword>
<feature type="domain" description="ABC-2 type transporter transmembrane" evidence="6">
    <location>
        <begin position="436"/>
        <end position="652"/>
    </location>
</feature>